<accession>A0ACA9MG58</accession>
<name>A0ACA9MG58_9GLOM</name>
<evidence type="ECO:0000313" key="1">
    <source>
        <dbReference type="EMBL" id="CAG8586778.1"/>
    </source>
</evidence>
<sequence length="234" mass="26751">MQRKALGKAAVIGSLYDATTDTFSKTTILRIELLFNSVSRVNIPKTIALDGSVKYLDDIKDSFRSIKGTLVYKVTSVEENLDIYREYTKGYTYTRSNSTVGIEGKLYNTINRFSIKLLGDVIPNTIPQSVEDAKIILSKLSSYIKKNNDGKGVPIEYILYPLTEFSKILSQHSSVDRMIIELSEDTTLRIEQIFIDLFKSKQKFNDLFNDVKSISKFIPDDFLMRLISMYKKFT</sequence>
<dbReference type="Proteomes" id="UP000789920">
    <property type="component" value="Unassembled WGS sequence"/>
</dbReference>
<comment type="caution">
    <text evidence="1">The sequence shown here is derived from an EMBL/GenBank/DDBJ whole genome shotgun (WGS) entry which is preliminary data.</text>
</comment>
<proteinExistence type="predicted"/>
<reference evidence="1" key="1">
    <citation type="submission" date="2021-06" db="EMBL/GenBank/DDBJ databases">
        <authorList>
            <person name="Kallberg Y."/>
            <person name="Tangrot J."/>
            <person name="Rosling A."/>
        </authorList>
    </citation>
    <scope>NUCLEOTIDE SEQUENCE</scope>
    <source>
        <strain evidence="1">MA461A</strain>
    </source>
</reference>
<dbReference type="EMBL" id="CAJVQC010008007">
    <property type="protein sequence ID" value="CAG8586778.1"/>
    <property type="molecule type" value="Genomic_DNA"/>
</dbReference>
<gene>
    <name evidence="1" type="ORF">RPERSI_LOCUS5377</name>
</gene>
<organism evidence="1 2">
    <name type="scientific">Racocetra persica</name>
    <dbReference type="NCBI Taxonomy" id="160502"/>
    <lineage>
        <taxon>Eukaryota</taxon>
        <taxon>Fungi</taxon>
        <taxon>Fungi incertae sedis</taxon>
        <taxon>Mucoromycota</taxon>
        <taxon>Glomeromycotina</taxon>
        <taxon>Glomeromycetes</taxon>
        <taxon>Diversisporales</taxon>
        <taxon>Gigasporaceae</taxon>
        <taxon>Racocetra</taxon>
    </lineage>
</organism>
<protein>
    <submittedName>
        <fullName evidence="1">14923_t:CDS:1</fullName>
    </submittedName>
</protein>
<keyword evidence="2" id="KW-1185">Reference proteome</keyword>
<evidence type="ECO:0000313" key="2">
    <source>
        <dbReference type="Proteomes" id="UP000789920"/>
    </source>
</evidence>